<evidence type="ECO:0000313" key="2">
    <source>
        <dbReference type="Proteomes" id="UP000814033"/>
    </source>
</evidence>
<gene>
    <name evidence="1" type="ORF">FA95DRAFT_1500957</name>
</gene>
<dbReference type="Proteomes" id="UP000814033">
    <property type="component" value="Unassembled WGS sequence"/>
</dbReference>
<sequence>MPRTTAPAKENVTDGGLRAHVCTHPGCLKSFTRLSYLTRHSSAIHGEQTTKVLHGDGGRARGELSGRVCRVKGCGRRFSRPEHMRRHVMTVHSDEKPFHCDFKGCGKRFNRQDKLAQHQRVH</sequence>
<protein>
    <submittedName>
        <fullName evidence="1">Uncharacterized protein</fullName>
    </submittedName>
</protein>
<reference evidence="1" key="2">
    <citation type="journal article" date="2022" name="New Phytol.">
        <title>Evolutionary transition to the ectomycorrhizal habit in the genomes of a hyperdiverse lineage of mushroom-forming fungi.</title>
        <authorList>
            <person name="Looney B."/>
            <person name="Miyauchi S."/>
            <person name="Morin E."/>
            <person name="Drula E."/>
            <person name="Courty P.E."/>
            <person name="Kohler A."/>
            <person name="Kuo A."/>
            <person name="LaButti K."/>
            <person name="Pangilinan J."/>
            <person name="Lipzen A."/>
            <person name="Riley R."/>
            <person name="Andreopoulos W."/>
            <person name="He G."/>
            <person name="Johnson J."/>
            <person name="Nolan M."/>
            <person name="Tritt A."/>
            <person name="Barry K.W."/>
            <person name="Grigoriev I.V."/>
            <person name="Nagy L.G."/>
            <person name="Hibbett D."/>
            <person name="Henrissat B."/>
            <person name="Matheny P.B."/>
            <person name="Labbe J."/>
            <person name="Martin F.M."/>
        </authorList>
    </citation>
    <scope>NUCLEOTIDE SEQUENCE</scope>
    <source>
        <strain evidence="1">FP105234-sp</strain>
    </source>
</reference>
<organism evidence="1 2">
    <name type="scientific">Auriscalpium vulgare</name>
    <dbReference type="NCBI Taxonomy" id="40419"/>
    <lineage>
        <taxon>Eukaryota</taxon>
        <taxon>Fungi</taxon>
        <taxon>Dikarya</taxon>
        <taxon>Basidiomycota</taxon>
        <taxon>Agaricomycotina</taxon>
        <taxon>Agaricomycetes</taxon>
        <taxon>Russulales</taxon>
        <taxon>Auriscalpiaceae</taxon>
        <taxon>Auriscalpium</taxon>
    </lineage>
</organism>
<name>A0ACB8RDT6_9AGAM</name>
<keyword evidence="2" id="KW-1185">Reference proteome</keyword>
<reference evidence="1" key="1">
    <citation type="submission" date="2021-02" db="EMBL/GenBank/DDBJ databases">
        <authorList>
            <consortium name="DOE Joint Genome Institute"/>
            <person name="Ahrendt S."/>
            <person name="Looney B.P."/>
            <person name="Miyauchi S."/>
            <person name="Morin E."/>
            <person name="Drula E."/>
            <person name="Courty P.E."/>
            <person name="Chicoki N."/>
            <person name="Fauchery L."/>
            <person name="Kohler A."/>
            <person name="Kuo A."/>
            <person name="Labutti K."/>
            <person name="Pangilinan J."/>
            <person name="Lipzen A."/>
            <person name="Riley R."/>
            <person name="Andreopoulos W."/>
            <person name="He G."/>
            <person name="Johnson J."/>
            <person name="Barry K.W."/>
            <person name="Grigoriev I.V."/>
            <person name="Nagy L."/>
            <person name="Hibbett D."/>
            <person name="Henrissat B."/>
            <person name="Matheny P.B."/>
            <person name="Labbe J."/>
            <person name="Martin F."/>
        </authorList>
    </citation>
    <scope>NUCLEOTIDE SEQUENCE</scope>
    <source>
        <strain evidence="1">FP105234-sp</strain>
    </source>
</reference>
<comment type="caution">
    <text evidence="1">The sequence shown here is derived from an EMBL/GenBank/DDBJ whole genome shotgun (WGS) entry which is preliminary data.</text>
</comment>
<accession>A0ACB8RDT6</accession>
<dbReference type="EMBL" id="MU276100">
    <property type="protein sequence ID" value="KAI0041806.1"/>
    <property type="molecule type" value="Genomic_DNA"/>
</dbReference>
<evidence type="ECO:0000313" key="1">
    <source>
        <dbReference type="EMBL" id="KAI0041806.1"/>
    </source>
</evidence>
<proteinExistence type="predicted"/>